<evidence type="ECO:0000256" key="6">
    <source>
        <dbReference type="SAM" id="MobiDB-lite"/>
    </source>
</evidence>
<dbReference type="GO" id="GO:0006952">
    <property type="term" value="P:defense response"/>
    <property type="evidence" value="ECO:0007669"/>
    <property type="project" value="UniProtKB-KW"/>
</dbReference>
<evidence type="ECO:0000256" key="7">
    <source>
        <dbReference type="SAM" id="Phobius"/>
    </source>
</evidence>
<keyword evidence="7" id="KW-0812">Transmembrane</keyword>
<dbReference type="Pfam" id="PF00011">
    <property type="entry name" value="HSP20"/>
    <property type="match status" value="1"/>
</dbReference>
<dbReference type="PANTHER" id="PTHR43670:SF118">
    <property type="entry name" value="HSP20_ALPHA CRYSTALLIN FAMILY PROTEIN"/>
    <property type="match status" value="1"/>
</dbReference>
<accession>A0ABD1V7P0</accession>
<keyword evidence="7" id="KW-1133">Transmembrane helix</keyword>
<dbReference type="SUPFAM" id="SSF49764">
    <property type="entry name" value="HSP20-like chaperones"/>
    <property type="match status" value="1"/>
</dbReference>
<feature type="compositionally biased region" description="Basic and acidic residues" evidence="6">
    <location>
        <begin position="103"/>
        <end position="117"/>
    </location>
</feature>
<dbReference type="PANTHER" id="PTHR43670">
    <property type="entry name" value="HEAT SHOCK PROTEIN 26"/>
    <property type="match status" value="1"/>
</dbReference>
<evidence type="ECO:0000256" key="4">
    <source>
        <dbReference type="PROSITE-ProRule" id="PRU00285"/>
    </source>
</evidence>
<evidence type="ECO:0000256" key="5">
    <source>
        <dbReference type="RuleBase" id="RU003616"/>
    </source>
</evidence>
<feature type="domain" description="SHSP" evidence="8">
    <location>
        <begin position="8"/>
        <end position="111"/>
    </location>
</feature>
<keyword evidence="9" id="KW-0346">Stress response</keyword>
<evidence type="ECO:0000256" key="2">
    <source>
        <dbReference type="ARBA" id="ARBA00022475"/>
    </source>
</evidence>
<gene>
    <name evidence="9" type="ORF">Adt_06719</name>
</gene>
<feature type="transmembrane region" description="Helical" evidence="7">
    <location>
        <begin position="165"/>
        <end position="186"/>
    </location>
</feature>
<dbReference type="Proteomes" id="UP001604336">
    <property type="component" value="Unassembled WGS sequence"/>
</dbReference>
<comment type="caution">
    <text evidence="9">The sequence shown here is derived from an EMBL/GenBank/DDBJ whole genome shotgun (WGS) entry which is preliminary data.</text>
</comment>
<comment type="similarity">
    <text evidence="4 5">Belongs to the small heat shock protein (HSP20) family.</text>
</comment>
<dbReference type="InterPro" id="IPR008978">
    <property type="entry name" value="HSP20-like_chaperone"/>
</dbReference>
<dbReference type="EMBL" id="JBFOLK010000002">
    <property type="protein sequence ID" value="KAL2533368.1"/>
    <property type="molecule type" value="Genomic_DNA"/>
</dbReference>
<keyword evidence="3" id="KW-0611">Plant defense</keyword>
<dbReference type="InterPro" id="IPR002068">
    <property type="entry name" value="A-crystallin/Hsp20_dom"/>
</dbReference>
<sequence>MEAKPTPTLVVEEFEPLCKWQRKEDRDILEIHIQEFKKEQLKVQISNLGFLKISGERPLDDSRKCKFYKEVPIPKNCDSNGIRAKFLSGCLYIVMPKTFPTSEKTEAVESTHKDQTKKQPQNGIDKDLDNKGKQETSADAKPAENTPTVREFQPRKRAVWRLRTFGKVIVTLAALAVLIAYIVYMYRSMTSEVVEYF</sequence>
<comment type="subcellular location">
    <subcellularLocation>
        <location evidence="1">Cell membrane</location>
        <topology evidence="1">Single-pass membrane protein</topology>
    </subcellularLocation>
</comment>
<feature type="compositionally biased region" description="Basic and acidic residues" evidence="6">
    <location>
        <begin position="124"/>
        <end position="142"/>
    </location>
</feature>
<reference evidence="10" key="1">
    <citation type="submission" date="2024-07" db="EMBL/GenBank/DDBJ databases">
        <title>Two chromosome-level genome assemblies of Korean endemic species Abeliophyllum distichum and Forsythia ovata (Oleaceae).</title>
        <authorList>
            <person name="Jang H."/>
        </authorList>
    </citation>
    <scope>NUCLEOTIDE SEQUENCE [LARGE SCALE GENOMIC DNA]</scope>
</reference>
<evidence type="ECO:0000313" key="9">
    <source>
        <dbReference type="EMBL" id="KAL2533368.1"/>
    </source>
</evidence>
<feature type="region of interest" description="Disordered" evidence="6">
    <location>
        <begin position="103"/>
        <end position="150"/>
    </location>
</feature>
<keyword evidence="10" id="KW-1185">Reference proteome</keyword>
<evidence type="ECO:0000259" key="8">
    <source>
        <dbReference type="PROSITE" id="PS01031"/>
    </source>
</evidence>
<protein>
    <submittedName>
        <fullName evidence="9">18.0 kDa class I heat shock protein</fullName>
    </submittedName>
</protein>
<evidence type="ECO:0000256" key="1">
    <source>
        <dbReference type="ARBA" id="ARBA00004162"/>
    </source>
</evidence>
<proteinExistence type="inferred from homology"/>
<keyword evidence="2" id="KW-1003">Cell membrane</keyword>
<dbReference type="CDD" id="cd06464">
    <property type="entry name" value="ACD_sHsps-like"/>
    <property type="match status" value="1"/>
</dbReference>
<dbReference type="PROSITE" id="PS01031">
    <property type="entry name" value="SHSP"/>
    <property type="match status" value="1"/>
</dbReference>
<dbReference type="GO" id="GO:0005886">
    <property type="term" value="C:plasma membrane"/>
    <property type="evidence" value="ECO:0007669"/>
    <property type="project" value="UniProtKB-SubCell"/>
</dbReference>
<name>A0ABD1V7P0_9LAMI</name>
<organism evidence="9 10">
    <name type="scientific">Abeliophyllum distichum</name>
    <dbReference type="NCBI Taxonomy" id="126358"/>
    <lineage>
        <taxon>Eukaryota</taxon>
        <taxon>Viridiplantae</taxon>
        <taxon>Streptophyta</taxon>
        <taxon>Embryophyta</taxon>
        <taxon>Tracheophyta</taxon>
        <taxon>Spermatophyta</taxon>
        <taxon>Magnoliopsida</taxon>
        <taxon>eudicotyledons</taxon>
        <taxon>Gunneridae</taxon>
        <taxon>Pentapetalae</taxon>
        <taxon>asterids</taxon>
        <taxon>lamiids</taxon>
        <taxon>Lamiales</taxon>
        <taxon>Oleaceae</taxon>
        <taxon>Forsythieae</taxon>
        <taxon>Abeliophyllum</taxon>
    </lineage>
</organism>
<keyword evidence="7" id="KW-0472">Membrane</keyword>
<evidence type="ECO:0000313" key="10">
    <source>
        <dbReference type="Proteomes" id="UP001604336"/>
    </source>
</evidence>
<evidence type="ECO:0000256" key="3">
    <source>
        <dbReference type="ARBA" id="ARBA00022821"/>
    </source>
</evidence>
<dbReference type="AlphaFoldDB" id="A0ABD1V7P0"/>
<dbReference type="Gene3D" id="2.60.40.790">
    <property type="match status" value="1"/>
</dbReference>